<dbReference type="GO" id="GO:0030992">
    <property type="term" value="C:intraciliary transport particle B"/>
    <property type="evidence" value="ECO:0007669"/>
    <property type="project" value="TreeGrafter"/>
</dbReference>
<feature type="domain" description="IFT52 central" evidence="2">
    <location>
        <begin position="290"/>
        <end position="370"/>
    </location>
</feature>
<dbReference type="GO" id="GO:0005929">
    <property type="term" value="C:cilium"/>
    <property type="evidence" value="ECO:0007669"/>
    <property type="project" value="TreeGrafter"/>
</dbReference>
<gene>
    <name evidence="4" type="ORF">GOP47_0003162</name>
</gene>
<organism evidence="4 5">
    <name type="scientific">Adiantum capillus-veneris</name>
    <name type="common">Maidenhair fern</name>
    <dbReference type="NCBI Taxonomy" id="13818"/>
    <lineage>
        <taxon>Eukaryota</taxon>
        <taxon>Viridiplantae</taxon>
        <taxon>Streptophyta</taxon>
        <taxon>Embryophyta</taxon>
        <taxon>Tracheophyta</taxon>
        <taxon>Polypodiopsida</taxon>
        <taxon>Polypodiidae</taxon>
        <taxon>Polypodiales</taxon>
        <taxon>Pteridineae</taxon>
        <taxon>Pteridaceae</taxon>
        <taxon>Vittarioideae</taxon>
        <taxon>Adiantum</taxon>
    </lineage>
</organism>
<dbReference type="PANTHER" id="PTHR12969">
    <property type="entry name" value="NGD5/OSM-6/IFT52"/>
    <property type="match status" value="1"/>
</dbReference>
<accession>A0A9D4VC89</accession>
<keyword evidence="5" id="KW-1185">Reference proteome</keyword>
<name>A0A9D4VC89_ADICA</name>
<dbReference type="OrthoDB" id="10259368at2759"/>
<dbReference type="InterPro" id="IPR055460">
    <property type="entry name" value="IFT52_central"/>
</dbReference>
<dbReference type="AlphaFoldDB" id="A0A9D4VC89"/>
<dbReference type="InterPro" id="IPR039975">
    <property type="entry name" value="IFT52"/>
</dbReference>
<reference evidence="4" key="1">
    <citation type="submission" date="2021-01" db="EMBL/GenBank/DDBJ databases">
        <title>Adiantum capillus-veneris genome.</title>
        <authorList>
            <person name="Fang Y."/>
            <person name="Liao Q."/>
        </authorList>
    </citation>
    <scope>NUCLEOTIDE SEQUENCE</scope>
    <source>
        <strain evidence="4">H3</strain>
        <tissue evidence="4">Leaf</tissue>
    </source>
</reference>
<dbReference type="Gene3D" id="6.10.250.2800">
    <property type="match status" value="1"/>
</dbReference>
<proteinExistence type="predicted"/>
<dbReference type="Pfam" id="PF23355">
    <property type="entry name" value="IFT52_GIFT"/>
    <property type="match status" value="1"/>
</dbReference>
<dbReference type="Pfam" id="PF21178">
    <property type="entry name" value="Itf52_C"/>
    <property type="match status" value="1"/>
</dbReference>
<evidence type="ECO:0000259" key="1">
    <source>
        <dbReference type="Pfam" id="PF21178"/>
    </source>
</evidence>
<dbReference type="PANTHER" id="PTHR12969:SF7">
    <property type="entry name" value="INTRAFLAGELLAR TRANSPORT PROTEIN 52 HOMOLOG"/>
    <property type="match status" value="1"/>
</dbReference>
<dbReference type="CDD" id="cd23683">
    <property type="entry name" value="IFT52_CTD"/>
    <property type="match status" value="1"/>
</dbReference>
<feature type="domain" description="IFT52 GIFT" evidence="3">
    <location>
        <begin position="11"/>
        <end position="271"/>
    </location>
</feature>
<dbReference type="EMBL" id="JABFUD020000002">
    <property type="protein sequence ID" value="KAI5083419.1"/>
    <property type="molecule type" value="Genomic_DNA"/>
</dbReference>
<dbReference type="InterPro" id="IPR048643">
    <property type="entry name" value="Itf52_C"/>
</dbReference>
<dbReference type="InterPro" id="IPR055458">
    <property type="entry name" value="IFT52_GIFT"/>
</dbReference>
<comment type="caution">
    <text evidence="4">The sequence shown here is derived from an EMBL/GenBank/DDBJ whole genome shotgun (WGS) entry which is preliminary data.</text>
</comment>
<sequence length="462" mass="51356">MGFQENPPATTIMFSCCKQESHTTVQGFKNLAKRLQLNFNIMLIILVIRNKDDLSIHTLKKANVVVFGCPQDKFTPAELLSIKTFINEGGSILYLSKEGGDTKHGANGNDLLQGYGITIKGNCLINTVQKEYLHPKQVLVSDCILCDELRKFVNSEADAKLDSTKAPRLESDYQDLSSSCNEKFSVVYPYGATLALQKPAVAILSSGLMAHPVRQPIGALWQAGQKHGRVAVVGSVSMFEDPWIEKENNATLLDFLVSWLVAKLSIKTDRISMEDLECADLECVPDIGTLANRLRCCLQEADELPHDFTKLPDESLFSYHMDLVPEVVNLYKRFGVKPCPLTLIAPEFETPTPPLLPAVFPPFLREPPPPHLDLFDLDDCFASPLVHLARLTNKRKGADPEDLIYYIKESASVIGIKPETIGIQQDNDTDKAKAILSYVMEKIVDMKKIKDENSLALTSHVL</sequence>
<evidence type="ECO:0000313" key="5">
    <source>
        <dbReference type="Proteomes" id="UP000886520"/>
    </source>
</evidence>
<evidence type="ECO:0000313" key="4">
    <source>
        <dbReference type="EMBL" id="KAI5083419.1"/>
    </source>
</evidence>
<evidence type="ECO:0000259" key="3">
    <source>
        <dbReference type="Pfam" id="PF23355"/>
    </source>
</evidence>
<dbReference type="GO" id="GO:0042073">
    <property type="term" value="P:intraciliary transport"/>
    <property type="evidence" value="ECO:0007669"/>
    <property type="project" value="TreeGrafter"/>
</dbReference>
<feature type="domain" description="Intraflagellar transport protein 52 C-terminal" evidence="1">
    <location>
        <begin position="381"/>
        <end position="440"/>
    </location>
</feature>
<dbReference type="Proteomes" id="UP000886520">
    <property type="component" value="Chromosome 3"/>
</dbReference>
<evidence type="ECO:0000259" key="2">
    <source>
        <dbReference type="Pfam" id="PF23352"/>
    </source>
</evidence>
<dbReference type="GO" id="GO:0060271">
    <property type="term" value="P:cilium assembly"/>
    <property type="evidence" value="ECO:0007669"/>
    <property type="project" value="TreeGrafter"/>
</dbReference>
<dbReference type="GO" id="GO:0005814">
    <property type="term" value="C:centriole"/>
    <property type="evidence" value="ECO:0007669"/>
    <property type="project" value="TreeGrafter"/>
</dbReference>
<dbReference type="Pfam" id="PF23352">
    <property type="entry name" value="IFT52_central"/>
    <property type="match status" value="1"/>
</dbReference>
<protein>
    <submittedName>
        <fullName evidence="4">Uncharacterized protein</fullName>
    </submittedName>
</protein>